<name>A0ABN9R1A4_9DINO</name>
<keyword evidence="3" id="KW-1185">Reference proteome</keyword>
<dbReference type="Proteomes" id="UP001189429">
    <property type="component" value="Unassembled WGS sequence"/>
</dbReference>
<organism evidence="2 3">
    <name type="scientific">Prorocentrum cordatum</name>
    <dbReference type="NCBI Taxonomy" id="2364126"/>
    <lineage>
        <taxon>Eukaryota</taxon>
        <taxon>Sar</taxon>
        <taxon>Alveolata</taxon>
        <taxon>Dinophyceae</taxon>
        <taxon>Prorocentrales</taxon>
        <taxon>Prorocentraceae</taxon>
        <taxon>Prorocentrum</taxon>
    </lineage>
</organism>
<proteinExistence type="predicted"/>
<feature type="compositionally biased region" description="Basic residues" evidence="1">
    <location>
        <begin position="217"/>
        <end position="230"/>
    </location>
</feature>
<feature type="region of interest" description="Disordered" evidence="1">
    <location>
        <begin position="142"/>
        <end position="167"/>
    </location>
</feature>
<evidence type="ECO:0000256" key="1">
    <source>
        <dbReference type="SAM" id="MobiDB-lite"/>
    </source>
</evidence>
<feature type="region of interest" description="Disordered" evidence="1">
    <location>
        <begin position="207"/>
        <end position="278"/>
    </location>
</feature>
<evidence type="ECO:0000313" key="2">
    <source>
        <dbReference type="EMBL" id="CAK0812504.1"/>
    </source>
</evidence>
<gene>
    <name evidence="2" type="ORF">PCOR1329_LOCUS16779</name>
</gene>
<accession>A0ABN9R1A4</accession>
<comment type="caution">
    <text evidence="2">The sequence shown here is derived from an EMBL/GenBank/DDBJ whole genome shotgun (WGS) entry which is preliminary data.</text>
</comment>
<sequence length="278" mass="30552">KNGWQIELLDSVRTRLRLHQGDGSFVAEWLLPDRDVAVPAELDIKLFQSYAAYFNIRAKTHRDAGLVDDAASLGACPWKWAMLSAVLALWALMLKQNDAAAPADWAAHITIAKGVVTRALRPLEILGSILAGADARCGRSVETTSELSKAEPAAPPENEEERAASQLARAPPPLDFNFAERAHNVGLMDTDVAGRFCHGQEAPCRRAQELRGSPRARSTKLSRRWRRSARTSRSPKSAIAARGWPRRRPNPALVPRAATSSFSSSPPRRRPRQRSTSG</sequence>
<reference evidence="2" key="1">
    <citation type="submission" date="2023-10" db="EMBL/GenBank/DDBJ databases">
        <authorList>
            <person name="Chen Y."/>
            <person name="Shah S."/>
            <person name="Dougan E. K."/>
            <person name="Thang M."/>
            <person name="Chan C."/>
        </authorList>
    </citation>
    <scope>NUCLEOTIDE SEQUENCE [LARGE SCALE GENOMIC DNA]</scope>
</reference>
<protein>
    <submittedName>
        <fullName evidence="2">Uncharacterized protein</fullName>
    </submittedName>
</protein>
<feature type="non-terminal residue" evidence="2">
    <location>
        <position position="1"/>
    </location>
</feature>
<feature type="compositionally biased region" description="Low complexity" evidence="1">
    <location>
        <begin position="255"/>
        <end position="266"/>
    </location>
</feature>
<feature type="compositionally biased region" description="Basic residues" evidence="1">
    <location>
        <begin position="267"/>
        <end position="278"/>
    </location>
</feature>
<evidence type="ECO:0000313" key="3">
    <source>
        <dbReference type="Proteomes" id="UP001189429"/>
    </source>
</evidence>
<feature type="non-terminal residue" evidence="2">
    <location>
        <position position="278"/>
    </location>
</feature>
<dbReference type="EMBL" id="CAUYUJ010005163">
    <property type="protein sequence ID" value="CAK0812504.1"/>
    <property type="molecule type" value="Genomic_DNA"/>
</dbReference>